<dbReference type="Proteomes" id="UP001143474">
    <property type="component" value="Unassembled WGS sequence"/>
</dbReference>
<accession>A0A9W6HXA0</accession>
<dbReference type="EMBL" id="BSEV01000001">
    <property type="protein sequence ID" value="GLK07364.1"/>
    <property type="molecule type" value="Genomic_DNA"/>
</dbReference>
<evidence type="ECO:0000256" key="1">
    <source>
        <dbReference type="SAM" id="MobiDB-lite"/>
    </source>
</evidence>
<feature type="compositionally biased region" description="Basic residues" evidence="1">
    <location>
        <begin position="43"/>
        <end position="57"/>
    </location>
</feature>
<dbReference type="AlphaFoldDB" id="A0A9W6HXA0"/>
<name>A0A9W6HXA0_9ACTN</name>
<reference evidence="2" key="2">
    <citation type="submission" date="2023-01" db="EMBL/GenBank/DDBJ databases">
        <authorList>
            <person name="Sun Q."/>
            <person name="Evtushenko L."/>
        </authorList>
    </citation>
    <scope>NUCLEOTIDE SEQUENCE</scope>
    <source>
        <strain evidence="2">VKM Ac-2007</strain>
    </source>
</reference>
<dbReference type="RefSeq" id="WP_271215906.1">
    <property type="nucleotide sequence ID" value="NZ_BAAAVD010000006.1"/>
</dbReference>
<feature type="region of interest" description="Disordered" evidence="1">
    <location>
        <begin position="43"/>
        <end position="71"/>
    </location>
</feature>
<protein>
    <submittedName>
        <fullName evidence="2">Uncharacterized protein</fullName>
    </submittedName>
</protein>
<keyword evidence="3" id="KW-1185">Reference proteome</keyword>
<comment type="caution">
    <text evidence="2">The sequence shown here is derived from an EMBL/GenBank/DDBJ whole genome shotgun (WGS) entry which is preliminary data.</text>
</comment>
<organism evidence="2 3">
    <name type="scientific">Streptosporangium carneum</name>
    <dbReference type="NCBI Taxonomy" id="47481"/>
    <lineage>
        <taxon>Bacteria</taxon>
        <taxon>Bacillati</taxon>
        <taxon>Actinomycetota</taxon>
        <taxon>Actinomycetes</taxon>
        <taxon>Streptosporangiales</taxon>
        <taxon>Streptosporangiaceae</taxon>
        <taxon>Streptosporangium</taxon>
    </lineage>
</organism>
<reference evidence="2" key="1">
    <citation type="journal article" date="2014" name="Int. J. Syst. Evol. Microbiol.">
        <title>Complete genome sequence of Corynebacterium casei LMG S-19264T (=DSM 44701T), isolated from a smear-ripened cheese.</title>
        <authorList>
            <consortium name="US DOE Joint Genome Institute (JGI-PGF)"/>
            <person name="Walter F."/>
            <person name="Albersmeier A."/>
            <person name="Kalinowski J."/>
            <person name="Ruckert C."/>
        </authorList>
    </citation>
    <scope>NUCLEOTIDE SEQUENCE</scope>
    <source>
        <strain evidence="2">VKM Ac-2007</strain>
    </source>
</reference>
<sequence length="71" mass="8346">MINYIRPIDETPACECGGALEEGQFVCRKCRARERWVRRQVARRRTNRRRGQVRRPANRPYGTAEAGVIWT</sequence>
<proteinExistence type="predicted"/>
<evidence type="ECO:0000313" key="3">
    <source>
        <dbReference type="Proteomes" id="UP001143474"/>
    </source>
</evidence>
<evidence type="ECO:0000313" key="2">
    <source>
        <dbReference type="EMBL" id="GLK07364.1"/>
    </source>
</evidence>
<gene>
    <name evidence="2" type="ORF">GCM10017600_07690</name>
</gene>